<proteinExistence type="predicted"/>
<evidence type="ECO:0000313" key="1">
    <source>
        <dbReference type="EMBL" id="SDF92369.1"/>
    </source>
</evidence>
<evidence type="ECO:0008006" key="3">
    <source>
        <dbReference type="Google" id="ProtNLM"/>
    </source>
</evidence>
<protein>
    <recommendedName>
        <fullName evidence="3">Muramidase</fullName>
    </recommendedName>
</protein>
<reference evidence="1 2" key="1">
    <citation type="submission" date="2016-10" db="EMBL/GenBank/DDBJ databases">
        <authorList>
            <person name="Varghese N."/>
            <person name="Submissions S."/>
        </authorList>
    </citation>
    <scope>NUCLEOTIDE SEQUENCE [LARGE SCALE GENOMIC DNA]</scope>
    <source>
        <strain evidence="1 2">S7-754</strain>
    </source>
</reference>
<name>A0A1G7Q360_9SPHN</name>
<evidence type="ECO:0000313" key="2">
    <source>
        <dbReference type="Proteomes" id="UP000323502"/>
    </source>
</evidence>
<dbReference type="RefSeq" id="WP_211368846.1">
    <property type="nucleotide sequence ID" value="NZ_FNBI01000007.1"/>
</dbReference>
<gene>
    <name evidence="1" type="ORF">SAMN05216557_107168</name>
</gene>
<dbReference type="Proteomes" id="UP000323502">
    <property type="component" value="Unassembled WGS sequence"/>
</dbReference>
<accession>A0A1G7Q360</accession>
<sequence>MVLPTTLTAKAIKLCAAMLGASGASLPASFPIVVTSGVHLTDAPQNAADAEATVRDLIALGADFTAGPLAINGRDFATYGVTPRSAFDPCALARIDGSFDPSLRRIAPTVSSVTALLRQAFGARITDTIRPTNATYGARYSWHKVGQAIDFVPAGGVGAIDRAQIRALLASHQLQVVELLGPGDPGHSNHWHVAFAQPGQISDDPRRIEGDEDWIVDVPNMEQKQRLAAAEPRSAAQKTPQSVSAAPPTWDVFATAQWQAGQGGG</sequence>
<keyword evidence="2" id="KW-1185">Reference proteome</keyword>
<organism evidence="1 2">
    <name type="scientific">Sphingomonas carotinifaciens</name>
    <dbReference type="NCBI Taxonomy" id="1166323"/>
    <lineage>
        <taxon>Bacteria</taxon>
        <taxon>Pseudomonadati</taxon>
        <taxon>Pseudomonadota</taxon>
        <taxon>Alphaproteobacteria</taxon>
        <taxon>Sphingomonadales</taxon>
        <taxon>Sphingomonadaceae</taxon>
        <taxon>Sphingomonas</taxon>
    </lineage>
</organism>
<dbReference type="EMBL" id="FNBI01000007">
    <property type="protein sequence ID" value="SDF92369.1"/>
    <property type="molecule type" value="Genomic_DNA"/>
</dbReference>
<dbReference type="AlphaFoldDB" id="A0A1G7Q360"/>